<dbReference type="EMBL" id="JAIVGD010000001">
    <property type="protein sequence ID" value="KAH0781873.1"/>
    <property type="molecule type" value="Genomic_DNA"/>
</dbReference>
<dbReference type="PANTHER" id="PTHR11439">
    <property type="entry name" value="GAG-POL-RELATED RETROTRANSPOSON"/>
    <property type="match status" value="1"/>
</dbReference>
<comment type="caution">
    <text evidence="1">The sequence shown here is derived from an EMBL/GenBank/DDBJ whole genome shotgun (WGS) entry which is preliminary data.</text>
</comment>
<evidence type="ECO:0008006" key="3">
    <source>
        <dbReference type="Google" id="ProtNLM"/>
    </source>
</evidence>
<keyword evidence="2" id="KW-1185">Reference proteome</keyword>
<evidence type="ECO:0000313" key="1">
    <source>
        <dbReference type="EMBL" id="KAH0781873.1"/>
    </source>
</evidence>
<name>A0ABQ7WP87_SOLTU</name>
<gene>
    <name evidence="1" type="ORF">KY290_001471</name>
</gene>
<protein>
    <recommendedName>
        <fullName evidence="3">Reverse transcriptase Ty1/copia-type domain-containing protein</fullName>
    </recommendedName>
</protein>
<dbReference type="Proteomes" id="UP000826656">
    <property type="component" value="Unassembled WGS sequence"/>
</dbReference>
<dbReference type="PANTHER" id="PTHR11439:SF455">
    <property type="entry name" value="RLK (RECEPTOR-LIKE PROTEIN KINASE) 8, PUTATIVE-RELATED"/>
    <property type="match status" value="1"/>
</dbReference>
<accession>A0ABQ7WP87</accession>
<reference evidence="1 2" key="1">
    <citation type="journal article" date="2021" name="bioRxiv">
        <title>Chromosome-scale and haplotype-resolved genome assembly of a tetraploid potato cultivar.</title>
        <authorList>
            <person name="Sun H."/>
            <person name="Jiao W.-B."/>
            <person name="Krause K."/>
            <person name="Campoy J.A."/>
            <person name="Goel M."/>
            <person name="Folz-Donahue K."/>
            <person name="Kukat C."/>
            <person name="Huettel B."/>
            <person name="Schneeberger K."/>
        </authorList>
    </citation>
    <scope>NUCLEOTIDE SEQUENCE [LARGE SCALE GENOMIC DNA]</scope>
    <source>
        <strain evidence="1">SolTubOtavaFocal</strain>
        <tissue evidence="1">Leaves</tissue>
    </source>
</reference>
<dbReference type="InterPro" id="IPR043502">
    <property type="entry name" value="DNA/RNA_pol_sf"/>
</dbReference>
<proteinExistence type="predicted"/>
<evidence type="ECO:0000313" key="2">
    <source>
        <dbReference type="Proteomes" id="UP000826656"/>
    </source>
</evidence>
<organism evidence="1 2">
    <name type="scientific">Solanum tuberosum</name>
    <name type="common">Potato</name>
    <dbReference type="NCBI Taxonomy" id="4113"/>
    <lineage>
        <taxon>Eukaryota</taxon>
        <taxon>Viridiplantae</taxon>
        <taxon>Streptophyta</taxon>
        <taxon>Embryophyta</taxon>
        <taxon>Tracheophyta</taxon>
        <taxon>Spermatophyta</taxon>
        <taxon>Magnoliopsida</taxon>
        <taxon>eudicotyledons</taxon>
        <taxon>Gunneridae</taxon>
        <taxon>Pentapetalae</taxon>
        <taxon>asterids</taxon>
        <taxon>lamiids</taxon>
        <taxon>Solanales</taxon>
        <taxon>Solanaceae</taxon>
        <taxon>Solanoideae</taxon>
        <taxon>Solaneae</taxon>
        <taxon>Solanum</taxon>
    </lineage>
</organism>
<dbReference type="SUPFAM" id="SSF56672">
    <property type="entry name" value="DNA/RNA polymerases"/>
    <property type="match status" value="1"/>
</dbReference>
<sequence length="163" mass="18386">MGDLHFFLGIEVIRCPDGLFHSQHKYAMDILKRTKMTCSRYIHTPLATKHELHDTGGPPVDASEFRSIVGALQYLTLTRPELAHAINLLCQYMQHHCATHWTGVKRVLRYLAGTTQLGLHITAKSSLNLVGFSDADWGGCPITRRSTTALKQNIGHWPLWLRS</sequence>